<dbReference type="eggNOG" id="COG2901">
    <property type="taxonomic scope" value="Bacteria"/>
</dbReference>
<sequence length="78" mass="9024">MSKHQLEQCVRSSLDQYFLDLNGSRPHDIYKMIVACVEKPMLEYLLERAQGNQSQAAESLGINRNTLRKKLQLYGLLK</sequence>
<evidence type="ECO:0000256" key="1">
    <source>
        <dbReference type="ARBA" id="ARBA00008559"/>
    </source>
</evidence>
<dbReference type="RefSeq" id="WP_006682850.1">
    <property type="nucleotide sequence ID" value="NZ_CAFB01000045.1"/>
</dbReference>
<feature type="domain" description="DNA binding HTH" evidence="4">
    <location>
        <begin position="37"/>
        <end position="72"/>
    </location>
</feature>
<dbReference type="EMBL" id="CAFB01000045">
    <property type="protein sequence ID" value="CCD29700.1"/>
    <property type="molecule type" value="Genomic_DNA"/>
</dbReference>
<dbReference type="PRINTS" id="PR01590">
    <property type="entry name" value="HTHFIS"/>
</dbReference>
<name>G2JA99_9BURK</name>
<dbReference type="PANTHER" id="PTHR47918">
    <property type="entry name" value="DNA-BINDING PROTEIN FIS"/>
    <property type="match status" value="1"/>
</dbReference>
<dbReference type="OrthoDB" id="9802388at2"/>
<accession>G2JA99</accession>
<comment type="caution">
    <text evidence="5">The sequence shown here is derived from an EMBL/GenBank/DDBJ whole genome shotgun (WGS) entry which is preliminary data.</text>
</comment>
<reference evidence="5 6" key="1">
    <citation type="submission" date="2011-08" db="EMBL/GenBank/DDBJ databases">
        <title>The genome of the obligate endobacterium of an arbuscular mycorrhizal fungus reveals an interphylum network of nutritional interactions.</title>
        <authorList>
            <person name="Ghignone S."/>
            <person name="Salvioli A."/>
            <person name="Anca I."/>
            <person name="Lumini E."/>
            <person name="Ortu G."/>
            <person name="Petiti L."/>
            <person name="Cruveiller S."/>
            <person name="Bianciotto V."/>
            <person name="Piffanelli P."/>
            <person name="Lanfranco L."/>
            <person name="Bonfante P."/>
        </authorList>
    </citation>
    <scope>NUCLEOTIDE SEQUENCE [LARGE SCALE GENOMIC DNA]</scope>
    <source>
        <strain evidence="5 6">BEG34</strain>
    </source>
</reference>
<dbReference type="GO" id="GO:0043565">
    <property type="term" value="F:sequence-specific DNA binding"/>
    <property type="evidence" value="ECO:0007669"/>
    <property type="project" value="InterPro"/>
</dbReference>
<proteinExistence type="inferred from homology"/>
<dbReference type="InterPro" id="IPR009057">
    <property type="entry name" value="Homeodomain-like_sf"/>
</dbReference>
<evidence type="ECO:0000313" key="5">
    <source>
        <dbReference type="EMBL" id="CCD29700.1"/>
    </source>
</evidence>
<dbReference type="PIRSF" id="PIRSF002097">
    <property type="entry name" value="DNA-binding_Fis"/>
    <property type="match status" value="1"/>
</dbReference>
<dbReference type="Proteomes" id="UP000054051">
    <property type="component" value="Unassembled WGS sequence"/>
</dbReference>
<dbReference type="GO" id="GO:0006355">
    <property type="term" value="P:regulation of DNA-templated transcription"/>
    <property type="evidence" value="ECO:0007669"/>
    <property type="project" value="InterPro"/>
</dbReference>
<organism evidence="5 6">
    <name type="scientific">Candidatus Glomeribacter gigasporarum BEG34</name>
    <dbReference type="NCBI Taxonomy" id="1070319"/>
    <lineage>
        <taxon>Bacteria</taxon>
        <taxon>Pseudomonadati</taxon>
        <taxon>Pseudomonadota</taxon>
        <taxon>Betaproteobacteria</taxon>
        <taxon>Burkholderiales</taxon>
        <taxon>Burkholderiaceae</taxon>
        <taxon>Candidatus Glomeribacter</taxon>
    </lineage>
</organism>
<dbReference type="InterPro" id="IPR005412">
    <property type="entry name" value="Fis_DNA-bd"/>
</dbReference>
<dbReference type="InterPro" id="IPR002197">
    <property type="entry name" value="HTH_Fis"/>
</dbReference>
<dbReference type="InterPro" id="IPR050207">
    <property type="entry name" value="Trans_regulatory_Fis"/>
</dbReference>
<dbReference type="SUPFAM" id="SSF46689">
    <property type="entry name" value="Homeodomain-like"/>
    <property type="match status" value="1"/>
</dbReference>
<comment type="similarity">
    <text evidence="1">Belongs to the transcriptional regulatory Fis family.</text>
</comment>
<keyword evidence="2 5" id="KW-0238">DNA-binding</keyword>
<protein>
    <recommendedName>
        <fullName evidence="3">Putative Fis-like DNA-binding protein</fullName>
    </recommendedName>
</protein>
<evidence type="ECO:0000256" key="2">
    <source>
        <dbReference type="ARBA" id="ARBA00023125"/>
    </source>
</evidence>
<keyword evidence="6" id="KW-1185">Reference proteome</keyword>
<evidence type="ECO:0000256" key="3">
    <source>
        <dbReference type="ARBA" id="ARBA00029540"/>
    </source>
</evidence>
<gene>
    <name evidence="5" type="primary">fis</name>
    <name evidence="5" type="ORF">CAGGBEG34_280045</name>
</gene>
<evidence type="ECO:0000259" key="4">
    <source>
        <dbReference type="Pfam" id="PF02954"/>
    </source>
</evidence>
<dbReference type="AlphaFoldDB" id="G2JA99"/>
<dbReference type="PANTHER" id="PTHR47918:SF1">
    <property type="entry name" value="DNA-BINDING PROTEIN FIS"/>
    <property type="match status" value="1"/>
</dbReference>
<dbReference type="NCBIfam" id="NF002517">
    <property type="entry name" value="PRK01905.1"/>
    <property type="match status" value="1"/>
</dbReference>
<dbReference type="Pfam" id="PF02954">
    <property type="entry name" value="HTH_8"/>
    <property type="match status" value="1"/>
</dbReference>
<dbReference type="Gene3D" id="1.10.10.60">
    <property type="entry name" value="Homeodomain-like"/>
    <property type="match status" value="1"/>
</dbReference>
<evidence type="ECO:0000313" key="6">
    <source>
        <dbReference type="Proteomes" id="UP000054051"/>
    </source>
</evidence>
<dbReference type="STRING" id="1070319.CAGGBEG34_280045"/>